<evidence type="ECO:0000256" key="4">
    <source>
        <dbReference type="ARBA" id="ARBA00012744"/>
    </source>
</evidence>
<dbReference type="GO" id="GO:0009251">
    <property type="term" value="P:glucan catabolic process"/>
    <property type="evidence" value="ECO:0007669"/>
    <property type="project" value="TreeGrafter"/>
</dbReference>
<name>A0A1I4YZP5_9FLAO</name>
<dbReference type="PANTHER" id="PTHR30620">
    <property type="entry name" value="PERIPLASMIC BETA-GLUCOSIDASE-RELATED"/>
    <property type="match status" value="1"/>
</dbReference>
<dbReference type="SUPFAM" id="SSF52279">
    <property type="entry name" value="Beta-D-glucan exohydrolase, C-terminal domain"/>
    <property type="match status" value="1"/>
</dbReference>
<dbReference type="AlphaFoldDB" id="A0A1I4YZP5"/>
<dbReference type="SUPFAM" id="SSF51445">
    <property type="entry name" value="(Trans)glycosidases"/>
    <property type="match status" value="1"/>
</dbReference>
<dbReference type="Pfam" id="PF01915">
    <property type="entry name" value="Glyco_hydro_3_C"/>
    <property type="match status" value="1"/>
</dbReference>
<dbReference type="InterPro" id="IPR013320">
    <property type="entry name" value="ConA-like_dom_sf"/>
</dbReference>
<dbReference type="InterPro" id="IPR019800">
    <property type="entry name" value="Glyco_hydro_3_AS"/>
</dbReference>
<dbReference type="OrthoDB" id="9805821at2"/>
<evidence type="ECO:0000256" key="7">
    <source>
        <dbReference type="ARBA" id="ARBA00023295"/>
    </source>
</evidence>
<dbReference type="Gene3D" id="3.20.20.300">
    <property type="entry name" value="Glycoside hydrolase, family 3, N-terminal domain"/>
    <property type="match status" value="1"/>
</dbReference>
<dbReference type="FunFam" id="3.20.20.300:FF:000005">
    <property type="entry name" value="Periplasmic beta-glucosidase"/>
    <property type="match status" value="1"/>
</dbReference>
<protein>
    <recommendedName>
        <fullName evidence="4">beta-glucosidase</fullName>
        <ecNumber evidence="4">3.2.1.21</ecNumber>
    </recommendedName>
</protein>
<evidence type="ECO:0000256" key="8">
    <source>
        <dbReference type="RuleBase" id="RU361161"/>
    </source>
</evidence>
<dbReference type="Pfam" id="PF14310">
    <property type="entry name" value="Fn3-like"/>
    <property type="match status" value="1"/>
</dbReference>
<keyword evidence="6 8" id="KW-0378">Hydrolase</keyword>
<dbReference type="InterPro" id="IPR026891">
    <property type="entry name" value="Fn3-like"/>
</dbReference>
<dbReference type="GO" id="GO:0008422">
    <property type="term" value="F:beta-glucosidase activity"/>
    <property type="evidence" value="ECO:0007669"/>
    <property type="project" value="UniProtKB-EC"/>
</dbReference>
<dbReference type="Pfam" id="PF00722">
    <property type="entry name" value="Glyco_hydro_16"/>
    <property type="match status" value="1"/>
</dbReference>
<evidence type="ECO:0000256" key="2">
    <source>
        <dbReference type="ARBA" id="ARBA00005336"/>
    </source>
</evidence>
<dbReference type="InterPro" id="IPR017853">
    <property type="entry name" value="GH"/>
</dbReference>
<dbReference type="PROSITE" id="PS00775">
    <property type="entry name" value="GLYCOSYL_HYDROL_F3"/>
    <property type="match status" value="1"/>
</dbReference>
<keyword evidence="11" id="KW-1185">Reference proteome</keyword>
<dbReference type="SUPFAM" id="SSF49899">
    <property type="entry name" value="Concanavalin A-like lectins/glucanases"/>
    <property type="match status" value="1"/>
</dbReference>
<dbReference type="InterPro" id="IPR036962">
    <property type="entry name" value="Glyco_hydro_3_N_sf"/>
</dbReference>
<dbReference type="Gene3D" id="2.60.40.10">
    <property type="entry name" value="Immunoglobulins"/>
    <property type="match status" value="1"/>
</dbReference>
<accession>A0A1I4YZP5</accession>
<dbReference type="Gene3D" id="3.40.50.1700">
    <property type="entry name" value="Glycoside hydrolase family 3 C-terminal domain"/>
    <property type="match status" value="1"/>
</dbReference>
<dbReference type="InterPro" id="IPR013783">
    <property type="entry name" value="Ig-like_fold"/>
</dbReference>
<evidence type="ECO:0000313" key="10">
    <source>
        <dbReference type="EMBL" id="SFN43458.1"/>
    </source>
</evidence>
<dbReference type="CDD" id="cd08023">
    <property type="entry name" value="GH16_laminarinase_like"/>
    <property type="match status" value="1"/>
</dbReference>
<dbReference type="InterPro" id="IPR051915">
    <property type="entry name" value="Cellulose_Degrad_GH3"/>
</dbReference>
<comment type="similarity">
    <text evidence="3">Belongs to the glycosyl hydrolase 16 family.</text>
</comment>
<keyword evidence="7 8" id="KW-0326">Glycosidase</keyword>
<dbReference type="EC" id="3.2.1.21" evidence="4"/>
<sequence>MKNIPLMVLFLFGSLMVTGQNSEIPSSVKNVESKVDSVLSLMTLEEKVGQLVQYNGSWDLTGPASEMNNKEKEDNIKNGRVGSMLNVLSAEATAEAQKLVMENSRLKIPMMFGYDVIHGYKTMFPVPLGETASWDLEAMEESARIAALESVAEGVNWTFSPMIDVSRDARWGRIMEGSGEDPYLTSRVAVAKVKGYQGNDLADEKTIAATAKHFVGYGFAEAGRDYNTVHIGENELHNTLLPPFEAAAKAGVATVMNAFNDIDGTPATGHKVLQRDILKGKWDWDGFVVSDWGSIPEMIEHGFAKDKKQAAQIALNAGSDMDMEGGAYESSLEELVEEGKVSMKHIDDAVRRVLRVKFKMGLFDDPYRYSNADLQKEVPYEEHRQAARDIARKSIVLLKNEKELLPLKPSVKNIAVIGPLADDKDSPIGNWRAQGEANSAISVLEGIKNAAGKDVKINYAKGADHGIGERSFLMPLKINTTDRSGFKKAIKTAEKADLVVMALGEDAFQAGEGRSQVNIGLAGLQQELLEEIYKVNQNIVLVLINGRPLEITWASENIPAIAVAWQLGSESGNAIADVLFGKYNPSAKLPVSFPRAVGQEPLYYNQKNTGRPSNDEHVTYSAYTDEKKDALYPFGFGLSYTDFEYGDLSLSSEEMEAGGRIQASVELTNTGDVEGKEIVQLYIRDLVASTTRPVKELKGFEAVTLAPGESKRIDFTIDEEILKFYNVNKKWEAEAGDFEVFVGGNSRDLQKVGFSLKESKVIFEDHFEGEELNMENWNYEEGDGCPNLCGWGNNERQGYYREFVKVEDGKLIIKAVKEGDKYFSGKINTKDKVEFKYGSVEVRAKLPDGHGLWPAIWMLGNNIDEVGWPASGEIDIMEYVGRQPDTLHNALHTPASHGETENIKSTPVPGITEDFQVFRMDWSEDAIEFFINDEKTYTFSPEVKNDETYPYNHPFYLLLNLAVGGNFGGPDVDDSIFPKEFIIDYVKVTK</sequence>
<dbReference type="Pfam" id="PF00933">
    <property type="entry name" value="Glyco_hydro_3"/>
    <property type="match status" value="1"/>
</dbReference>
<evidence type="ECO:0000256" key="6">
    <source>
        <dbReference type="ARBA" id="ARBA00022801"/>
    </source>
</evidence>
<dbReference type="EMBL" id="FOVL01000004">
    <property type="protein sequence ID" value="SFN43458.1"/>
    <property type="molecule type" value="Genomic_DNA"/>
</dbReference>
<evidence type="ECO:0000256" key="3">
    <source>
        <dbReference type="ARBA" id="ARBA00006865"/>
    </source>
</evidence>
<feature type="domain" description="GH16" evidence="9">
    <location>
        <begin position="757"/>
        <end position="990"/>
    </location>
</feature>
<organism evidence="10 11">
    <name type="scientific">Salegentibacter flavus</name>
    <dbReference type="NCBI Taxonomy" id="287099"/>
    <lineage>
        <taxon>Bacteria</taxon>
        <taxon>Pseudomonadati</taxon>
        <taxon>Bacteroidota</taxon>
        <taxon>Flavobacteriia</taxon>
        <taxon>Flavobacteriales</taxon>
        <taxon>Flavobacteriaceae</taxon>
        <taxon>Salegentibacter</taxon>
    </lineage>
</organism>
<dbReference type="STRING" id="287099.SAMN05660413_01059"/>
<dbReference type="PANTHER" id="PTHR30620:SF16">
    <property type="entry name" value="LYSOSOMAL BETA GLUCOSIDASE"/>
    <property type="match status" value="1"/>
</dbReference>
<dbReference type="PROSITE" id="PS51762">
    <property type="entry name" value="GH16_2"/>
    <property type="match status" value="1"/>
</dbReference>
<proteinExistence type="inferred from homology"/>
<dbReference type="Gene3D" id="2.60.120.200">
    <property type="match status" value="1"/>
</dbReference>
<dbReference type="InterPro" id="IPR002772">
    <property type="entry name" value="Glyco_hydro_3_C"/>
</dbReference>
<dbReference type="RefSeq" id="WP_093406794.1">
    <property type="nucleotide sequence ID" value="NZ_FOVL01000004.1"/>
</dbReference>
<evidence type="ECO:0000313" key="11">
    <source>
        <dbReference type="Proteomes" id="UP000199153"/>
    </source>
</evidence>
<dbReference type="InterPro" id="IPR001764">
    <property type="entry name" value="Glyco_hydro_3_N"/>
</dbReference>
<comment type="catalytic activity">
    <reaction evidence="1">
        <text>Hydrolysis of terminal, non-reducing beta-D-glucosyl residues with release of beta-D-glucose.</text>
        <dbReference type="EC" id="3.2.1.21"/>
    </reaction>
</comment>
<dbReference type="PRINTS" id="PR00133">
    <property type="entry name" value="GLHYDRLASE3"/>
</dbReference>
<reference evidence="10 11" key="1">
    <citation type="submission" date="2016-10" db="EMBL/GenBank/DDBJ databases">
        <authorList>
            <person name="de Groot N.N."/>
        </authorList>
    </citation>
    <scope>NUCLEOTIDE SEQUENCE [LARGE SCALE GENOMIC DNA]</scope>
    <source>
        <strain evidence="10 11">DSM 17794</strain>
    </source>
</reference>
<gene>
    <name evidence="10" type="ORF">SAMN05660413_01059</name>
</gene>
<dbReference type="SMART" id="SM01217">
    <property type="entry name" value="Fn3_like"/>
    <property type="match status" value="1"/>
</dbReference>
<comment type="similarity">
    <text evidence="2 8">Belongs to the glycosyl hydrolase 3 family.</text>
</comment>
<dbReference type="Proteomes" id="UP000199153">
    <property type="component" value="Unassembled WGS sequence"/>
</dbReference>
<evidence type="ECO:0000256" key="1">
    <source>
        <dbReference type="ARBA" id="ARBA00000448"/>
    </source>
</evidence>
<dbReference type="InterPro" id="IPR036881">
    <property type="entry name" value="Glyco_hydro_3_C_sf"/>
</dbReference>
<dbReference type="InterPro" id="IPR000757">
    <property type="entry name" value="Beta-glucanase-like"/>
</dbReference>
<keyword evidence="5" id="KW-0732">Signal</keyword>
<evidence type="ECO:0000259" key="9">
    <source>
        <dbReference type="PROSITE" id="PS51762"/>
    </source>
</evidence>
<dbReference type="FunFam" id="2.60.40.10:FF:000495">
    <property type="entry name" value="Periplasmic beta-glucosidase"/>
    <property type="match status" value="1"/>
</dbReference>
<evidence type="ECO:0000256" key="5">
    <source>
        <dbReference type="ARBA" id="ARBA00022729"/>
    </source>
</evidence>
<dbReference type="NCBIfam" id="NF011678">
    <property type="entry name" value="PRK15098.1"/>
    <property type="match status" value="1"/>
</dbReference>